<reference evidence="1" key="1">
    <citation type="submission" date="2021-06" db="EMBL/GenBank/DDBJ databases">
        <authorList>
            <person name="Kallberg Y."/>
            <person name="Tangrot J."/>
            <person name="Rosling A."/>
        </authorList>
    </citation>
    <scope>NUCLEOTIDE SEQUENCE</scope>
    <source>
        <strain evidence="1">IL203A</strain>
    </source>
</reference>
<evidence type="ECO:0000313" key="1">
    <source>
        <dbReference type="EMBL" id="CAG8731254.1"/>
    </source>
</evidence>
<gene>
    <name evidence="1" type="ORF">DHETER_LOCUS13457</name>
</gene>
<comment type="caution">
    <text evidence="1">The sequence shown here is derived from an EMBL/GenBank/DDBJ whole genome shotgun (WGS) entry which is preliminary data.</text>
</comment>
<organism evidence="1 2">
    <name type="scientific">Dentiscutata heterogama</name>
    <dbReference type="NCBI Taxonomy" id="1316150"/>
    <lineage>
        <taxon>Eukaryota</taxon>
        <taxon>Fungi</taxon>
        <taxon>Fungi incertae sedis</taxon>
        <taxon>Mucoromycota</taxon>
        <taxon>Glomeromycotina</taxon>
        <taxon>Glomeromycetes</taxon>
        <taxon>Diversisporales</taxon>
        <taxon>Gigasporaceae</taxon>
        <taxon>Dentiscutata</taxon>
    </lineage>
</organism>
<proteinExistence type="predicted"/>
<dbReference type="Proteomes" id="UP000789702">
    <property type="component" value="Unassembled WGS sequence"/>
</dbReference>
<sequence length="125" mass="14637">MDRDGNCGYRVLAVCLGKTNDDYETIIREISWIDSPCIFEHWMRMPQMGNVIANTYQRLLYFFSLQINLTFLPHYQPLNWNKALAIAIVNNNHYVTITLKPGAPIPPIINRWSQFATQLQKDENY</sequence>
<name>A0ACA9Q250_9GLOM</name>
<dbReference type="EMBL" id="CAJVPU010036902">
    <property type="protein sequence ID" value="CAG8731254.1"/>
    <property type="molecule type" value="Genomic_DNA"/>
</dbReference>
<protein>
    <submittedName>
        <fullName evidence="1">4376_t:CDS:1</fullName>
    </submittedName>
</protein>
<accession>A0ACA9Q250</accession>
<keyword evidence="2" id="KW-1185">Reference proteome</keyword>
<evidence type="ECO:0000313" key="2">
    <source>
        <dbReference type="Proteomes" id="UP000789702"/>
    </source>
</evidence>